<organism evidence="2 3">
    <name type="scientific">Diutina rugosa</name>
    <name type="common">Yeast</name>
    <name type="synonym">Candida rugosa</name>
    <dbReference type="NCBI Taxonomy" id="5481"/>
    <lineage>
        <taxon>Eukaryota</taxon>
        <taxon>Fungi</taxon>
        <taxon>Dikarya</taxon>
        <taxon>Ascomycota</taxon>
        <taxon>Saccharomycotina</taxon>
        <taxon>Pichiomycetes</taxon>
        <taxon>Debaryomycetaceae</taxon>
        <taxon>Diutina</taxon>
    </lineage>
</organism>
<proteinExistence type="predicted"/>
<protein>
    <submittedName>
        <fullName evidence="2">Uncharacterized protein</fullName>
    </submittedName>
</protein>
<reference evidence="2 3" key="1">
    <citation type="submission" date="2019-07" db="EMBL/GenBank/DDBJ databases">
        <title>Genome assembly of two rare yeast pathogens: Diutina rugosa and Trichomonascus ciferrii.</title>
        <authorList>
            <person name="Mixao V."/>
            <person name="Saus E."/>
            <person name="Hansen A."/>
            <person name="Lass-Flor C."/>
            <person name="Gabaldon T."/>
        </authorList>
    </citation>
    <scope>NUCLEOTIDE SEQUENCE [LARGE SCALE GENOMIC DNA]</scope>
    <source>
        <strain evidence="2 3">CBS 613</strain>
    </source>
</reference>
<keyword evidence="3" id="KW-1185">Reference proteome</keyword>
<sequence>MPPKQQKQAHNEIKTSDRRKGDVKYPPVGGEEREIRYLKSLRHLADQADSEGHANKFTEFLRQRSPTGVPLPNSLVAKLQNDDSAQANLKKNIDEACRRFEDRLYHRVKSLPAKDESNSWFDAIFDILRCIFRNVNNFKHKFIAKLYFTICECRRAFPPELVKMFEYYTFLFEHMGCNDGDEEKDGGYIAHNLSVLITYVIDEHHPSKDPMFKQLSLLAFKMDCEEFTSFRKFTPGEWEDFKQLTPPNKTPVANQKQVRSNSTQSAKTDDDLLNDDDEWASDIDAEPEDTDYMAELARELHDKLVDVCDFLDQEDRLHNDISIYDYLYDVLSGIKTVPTDILINPRSGMVRAAGEILKFVESSTELYAYDEAEDDIERVVFESIDKVYTEVIHRRIEELSPLALWGTNEAFAYVLSRKVLQDFGEETPYNRKTHWGEVPVRGSGILEITDSKGGEVEIEAYYSPHNRKFVEKIREGKALCMRIMRSKQMPAVVPHWELENAGYSLRGNLGKNSKYCDSNGGSIHIFVSRRGHPCMPLNGSQDMDCLIETLSELKETPLDVYVEENEIPVLQEAMGLHD</sequence>
<dbReference type="RefSeq" id="XP_034014697.1">
    <property type="nucleotide sequence ID" value="XM_034158089.1"/>
</dbReference>
<accession>A0A642UY21</accession>
<feature type="compositionally biased region" description="Basic and acidic residues" evidence="1">
    <location>
        <begin position="9"/>
        <end position="23"/>
    </location>
</feature>
<evidence type="ECO:0000256" key="1">
    <source>
        <dbReference type="SAM" id="MobiDB-lite"/>
    </source>
</evidence>
<feature type="region of interest" description="Disordered" evidence="1">
    <location>
        <begin position="242"/>
        <end position="276"/>
    </location>
</feature>
<dbReference type="GeneID" id="54779167"/>
<dbReference type="EMBL" id="SWFT01000020">
    <property type="protein sequence ID" value="KAA8907588.1"/>
    <property type="molecule type" value="Genomic_DNA"/>
</dbReference>
<feature type="region of interest" description="Disordered" evidence="1">
    <location>
        <begin position="1"/>
        <end position="29"/>
    </location>
</feature>
<evidence type="ECO:0000313" key="2">
    <source>
        <dbReference type="EMBL" id="KAA8907588.1"/>
    </source>
</evidence>
<evidence type="ECO:0000313" key="3">
    <source>
        <dbReference type="Proteomes" id="UP000449547"/>
    </source>
</evidence>
<gene>
    <name evidence="2" type="ORF">DIURU_000514</name>
</gene>
<comment type="caution">
    <text evidence="2">The sequence shown here is derived from an EMBL/GenBank/DDBJ whole genome shotgun (WGS) entry which is preliminary data.</text>
</comment>
<feature type="compositionally biased region" description="Polar residues" evidence="1">
    <location>
        <begin position="245"/>
        <end position="266"/>
    </location>
</feature>
<dbReference type="VEuPathDB" id="FungiDB:DIURU_000514"/>
<dbReference type="AlphaFoldDB" id="A0A642UY21"/>
<dbReference type="Proteomes" id="UP000449547">
    <property type="component" value="Unassembled WGS sequence"/>
</dbReference>
<name>A0A642UY21_DIURU</name>